<feature type="domain" description="NAD-dependent epimerase/dehydratase" evidence="12">
    <location>
        <begin position="4"/>
        <end position="254"/>
    </location>
</feature>
<dbReference type="EC" id="5.1.3.2" evidence="5 11"/>
<dbReference type="GO" id="GO:0003978">
    <property type="term" value="F:UDP-glucose 4-epimerase activity"/>
    <property type="evidence" value="ECO:0007669"/>
    <property type="project" value="UniProtKB-UniRule"/>
</dbReference>
<dbReference type="EMBL" id="CP121694">
    <property type="protein sequence ID" value="WRO20912.1"/>
    <property type="molecule type" value="Genomic_DNA"/>
</dbReference>
<evidence type="ECO:0000256" key="11">
    <source>
        <dbReference type="RuleBase" id="RU366046"/>
    </source>
</evidence>
<evidence type="ECO:0000256" key="4">
    <source>
        <dbReference type="ARBA" id="ARBA00007637"/>
    </source>
</evidence>
<dbReference type="GO" id="GO:0006012">
    <property type="term" value="P:galactose metabolic process"/>
    <property type="evidence" value="ECO:0007669"/>
    <property type="project" value="UniProtKB-KW"/>
</dbReference>
<evidence type="ECO:0000256" key="6">
    <source>
        <dbReference type="ARBA" id="ARBA00018569"/>
    </source>
</evidence>
<keyword evidence="14" id="KW-1185">Reference proteome</keyword>
<dbReference type="InterPro" id="IPR001509">
    <property type="entry name" value="Epimerase_deHydtase"/>
</dbReference>
<dbReference type="PANTHER" id="PTHR43725">
    <property type="entry name" value="UDP-GLUCOSE 4-EPIMERASE"/>
    <property type="match status" value="1"/>
</dbReference>
<dbReference type="InterPro" id="IPR036291">
    <property type="entry name" value="NAD(P)-bd_dom_sf"/>
</dbReference>
<reference evidence="13 14" key="1">
    <citation type="submission" date="2023-04" db="EMBL/GenBank/DDBJ databases">
        <authorList>
            <person name="Hsu D."/>
        </authorList>
    </citation>
    <scope>NUCLEOTIDE SEQUENCE [LARGE SCALE GENOMIC DNA]</scope>
    <source>
        <strain evidence="13 14">MK1</strain>
    </source>
</reference>
<evidence type="ECO:0000256" key="1">
    <source>
        <dbReference type="ARBA" id="ARBA00000083"/>
    </source>
</evidence>
<evidence type="ECO:0000256" key="9">
    <source>
        <dbReference type="ARBA" id="ARBA00023235"/>
    </source>
</evidence>
<evidence type="ECO:0000259" key="12">
    <source>
        <dbReference type="Pfam" id="PF01370"/>
    </source>
</evidence>
<evidence type="ECO:0000256" key="10">
    <source>
        <dbReference type="ARBA" id="ARBA00023277"/>
    </source>
</evidence>
<evidence type="ECO:0000256" key="2">
    <source>
        <dbReference type="ARBA" id="ARBA00001911"/>
    </source>
</evidence>
<comment type="subunit">
    <text evidence="11">Homodimer.</text>
</comment>
<dbReference type="CDD" id="cd05247">
    <property type="entry name" value="UDP_G4E_1_SDR_e"/>
    <property type="match status" value="1"/>
</dbReference>
<comment type="catalytic activity">
    <reaction evidence="1 11">
        <text>UDP-alpha-D-glucose = UDP-alpha-D-galactose</text>
        <dbReference type="Rhea" id="RHEA:22168"/>
        <dbReference type="ChEBI" id="CHEBI:58885"/>
        <dbReference type="ChEBI" id="CHEBI:66914"/>
        <dbReference type="EC" id="5.1.3.2"/>
    </reaction>
</comment>
<evidence type="ECO:0000256" key="5">
    <source>
        <dbReference type="ARBA" id="ARBA00013189"/>
    </source>
</evidence>
<comment type="pathway">
    <text evidence="3 11">Carbohydrate metabolism; galactose metabolism.</text>
</comment>
<sequence>MSKVLVTGGAGYIGSHVAKALLQQGYDIIIYDNMENGCESAIVGGTLVKADLADETSLSEVFSKAKVNAVIHFAGYSLVAESMAAPQEYYYNNVVNGLNLLKVMRRYNVKKFVFSSSAAVYGEPLKLPITEKHPTSPTNTYGETKLIFEKVLERYAGSYGLASVSLRYFNAAGADPEGQIGENHNPETHLIPLLLQRVLKGDRSEFSIFGDGYNTPDGTCIRDYVHVTDLARAHALALEALETPKKKFSVYNLGCGTGYSVLQVLKAVERVTGSNIPYKICAPRTGDPAVLVAGWEKIKCDLGWVPEFNDLDKIIATAWCWLKKSRRV</sequence>
<evidence type="ECO:0000313" key="13">
    <source>
        <dbReference type="EMBL" id="WRO20912.1"/>
    </source>
</evidence>
<dbReference type="Proteomes" id="UP001329915">
    <property type="component" value="Chromosome"/>
</dbReference>
<proteinExistence type="inferred from homology"/>
<dbReference type="NCBIfam" id="TIGR01179">
    <property type="entry name" value="galE"/>
    <property type="match status" value="1"/>
</dbReference>
<comment type="cofactor">
    <cofactor evidence="2 11">
        <name>NAD(+)</name>
        <dbReference type="ChEBI" id="CHEBI:57540"/>
    </cofactor>
</comment>
<keyword evidence="9 11" id="KW-0413">Isomerase</keyword>
<evidence type="ECO:0000256" key="7">
    <source>
        <dbReference type="ARBA" id="ARBA00023027"/>
    </source>
</evidence>
<comment type="similarity">
    <text evidence="4 11">Belongs to the NAD(P)-dependent epimerase/dehydratase family.</text>
</comment>
<dbReference type="KEGG" id="dbc:MFMK1_000702"/>
<organism evidence="13 14">
    <name type="scientific">Metallumcola ferriviriculae</name>
    <dbReference type="NCBI Taxonomy" id="3039180"/>
    <lineage>
        <taxon>Bacteria</taxon>
        <taxon>Bacillati</taxon>
        <taxon>Bacillota</taxon>
        <taxon>Clostridia</taxon>
        <taxon>Neomoorellales</taxon>
        <taxon>Desulfitibacteraceae</taxon>
        <taxon>Metallumcola</taxon>
    </lineage>
</organism>
<dbReference type="InterPro" id="IPR005886">
    <property type="entry name" value="UDP_G4E"/>
</dbReference>
<dbReference type="Gene3D" id="3.90.25.10">
    <property type="entry name" value="UDP-galactose 4-epimerase, domain 1"/>
    <property type="match status" value="1"/>
</dbReference>
<evidence type="ECO:0000256" key="8">
    <source>
        <dbReference type="ARBA" id="ARBA00023144"/>
    </source>
</evidence>
<dbReference type="Pfam" id="PF01370">
    <property type="entry name" value="Epimerase"/>
    <property type="match status" value="1"/>
</dbReference>
<gene>
    <name evidence="13" type="primary">galE</name>
    <name evidence="13" type="ORF">MFMK1_000702</name>
</gene>
<keyword evidence="7 11" id="KW-0520">NAD</keyword>
<evidence type="ECO:0000256" key="3">
    <source>
        <dbReference type="ARBA" id="ARBA00004947"/>
    </source>
</evidence>
<dbReference type="PANTHER" id="PTHR43725:SF53">
    <property type="entry name" value="UDP-ARABINOSE 4-EPIMERASE 1"/>
    <property type="match status" value="1"/>
</dbReference>
<keyword evidence="8" id="KW-0299">Galactose metabolism</keyword>
<protein>
    <recommendedName>
        <fullName evidence="6 11">UDP-glucose 4-epimerase</fullName>
        <ecNumber evidence="5 11">5.1.3.2</ecNumber>
    </recommendedName>
</protein>
<dbReference type="SUPFAM" id="SSF51735">
    <property type="entry name" value="NAD(P)-binding Rossmann-fold domains"/>
    <property type="match status" value="1"/>
</dbReference>
<dbReference type="RefSeq" id="WP_366923789.1">
    <property type="nucleotide sequence ID" value="NZ_CP121694.1"/>
</dbReference>
<accession>A0AAU0UKJ6</accession>
<keyword evidence="10 11" id="KW-0119">Carbohydrate metabolism</keyword>
<evidence type="ECO:0000313" key="14">
    <source>
        <dbReference type="Proteomes" id="UP001329915"/>
    </source>
</evidence>
<name>A0AAU0UKJ6_9FIRM</name>
<dbReference type="Gene3D" id="3.40.50.720">
    <property type="entry name" value="NAD(P)-binding Rossmann-like Domain"/>
    <property type="match status" value="1"/>
</dbReference>
<dbReference type="AlphaFoldDB" id="A0AAU0UKJ6"/>